<dbReference type="EMBL" id="JAGPYM010000085">
    <property type="protein sequence ID" value="KAH6868907.1"/>
    <property type="molecule type" value="Genomic_DNA"/>
</dbReference>
<accession>A0A9P9AE39</accession>
<feature type="region of interest" description="Disordered" evidence="1">
    <location>
        <begin position="82"/>
        <end position="106"/>
    </location>
</feature>
<evidence type="ECO:0000313" key="3">
    <source>
        <dbReference type="Proteomes" id="UP000777438"/>
    </source>
</evidence>
<gene>
    <name evidence="2" type="ORF">B0T10DRAFT_419197</name>
</gene>
<sequence>LRCPGPPCHLGPHCWIDPVGKRHYKLKTHHLKALIEHAKQGYTLQTHDDVPPDVRDQLYAEDQQDASRKRKRAASSSADLPPIKITNVLPTHPTTPADSVSRSASEPVEVISQAPSYLGISGLRDVAVKQYADWHCSKVNNALWKTDFQKACRLTLEEGLDLEHVFADRDAAFFIEGGIRQGIARRWVDDVIIWDQEKRAGSQ</sequence>
<evidence type="ECO:0000256" key="1">
    <source>
        <dbReference type="SAM" id="MobiDB-lite"/>
    </source>
</evidence>
<keyword evidence="3" id="KW-1185">Reference proteome</keyword>
<proteinExistence type="predicted"/>
<feature type="non-terminal residue" evidence="2">
    <location>
        <position position="1"/>
    </location>
</feature>
<protein>
    <submittedName>
        <fullName evidence="2">Uncharacterized protein</fullName>
    </submittedName>
</protein>
<comment type="caution">
    <text evidence="2">The sequence shown here is derived from an EMBL/GenBank/DDBJ whole genome shotgun (WGS) entry which is preliminary data.</text>
</comment>
<dbReference type="OrthoDB" id="5131365at2759"/>
<name>A0A9P9AE39_9HYPO</name>
<feature type="compositionally biased region" description="Polar residues" evidence="1">
    <location>
        <begin position="88"/>
        <end position="104"/>
    </location>
</feature>
<organism evidence="2 3">
    <name type="scientific">Thelonectria olida</name>
    <dbReference type="NCBI Taxonomy" id="1576542"/>
    <lineage>
        <taxon>Eukaryota</taxon>
        <taxon>Fungi</taxon>
        <taxon>Dikarya</taxon>
        <taxon>Ascomycota</taxon>
        <taxon>Pezizomycotina</taxon>
        <taxon>Sordariomycetes</taxon>
        <taxon>Hypocreomycetidae</taxon>
        <taxon>Hypocreales</taxon>
        <taxon>Nectriaceae</taxon>
        <taxon>Thelonectria</taxon>
    </lineage>
</organism>
<dbReference type="Proteomes" id="UP000777438">
    <property type="component" value="Unassembled WGS sequence"/>
</dbReference>
<dbReference type="AlphaFoldDB" id="A0A9P9AE39"/>
<reference evidence="2 3" key="1">
    <citation type="journal article" date="2021" name="Nat. Commun.">
        <title>Genetic determinants of endophytism in the Arabidopsis root mycobiome.</title>
        <authorList>
            <person name="Mesny F."/>
            <person name="Miyauchi S."/>
            <person name="Thiergart T."/>
            <person name="Pickel B."/>
            <person name="Atanasova L."/>
            <person name="Karlsson M."/>
            <person name="Huettel B."/>
            <person name="Barry K.W."/>
            <person name="Haridas S."/>
            <person name="Chen C."/>
            <person name="Bauer D."/>
            <person name="Andreopoulos W."/>
            <person name="Pangilinan J."/>
            <person name="LaButti K."/>
            <person name="Riley R."/>
            <person name="Lipzen A."/>
            <person name="Clum A."/>
            <person name="Drula E."/>
            <person name="Henrissat B."/>
            <person name="Kohler A."/>
            <person name="Grigoriev I.V."/>
            <person name="Martin F.M."/>
            <person name="Hacquard S."/>
        </authorList>
    </citation>
    <scope>NUCLEOTIDE SEQUENCE [LARGE SCALE GENOMIC DNA]</scope>
    <source>
        <strain evidence="2 3">MPI-CAGE-CH-0241</strain>
    </source>
</reference>
<evidence type="ECO:0000313" key="2">
    <source>
        <dbReference type="EMBL" id="KAH6868907.1"/>
    </source>
</evidence>